<dbReference type="EMBL" id="CAEZVB010000128">
    <property type="protein sequence ID" value="CAB4632598.1"/>
    <property type="molecule type" value="Genomic_DNA"/>
</dbReference>
<reference evidence="9" key="1">
    <citation type="submission" date="2020-05" db="EMBL/GenBank/DDBJ databases">
        <authorList>
            <person name="Chiriac C."/>
            <person name="Salcher M."/>
            <person name="Ghai R."/>
            <person name="Kavagutti S V."/>
        </authorList>
    </citation>
    <scope>NUCLEOTIDE SEQUENCE</scope>
</reference>
<dbReference type="InterPro" id="IPR013786">
    <property type="entry name" value="AcylCoA_DH/ox_N"/>
</dbReference>
<dbReference type="Gene3D" id="1.20.140.10">
    <property type="entry name" value="Butyryl-CoA Dehydrogenase, subunit A, domain 3"/>
    <property type="match status" value="1"/>
</dbReference>
<evidence type="ECO:0000259" key="6">
    <source>
        <dbReference type="Pfam" id="PF00441"/>
    </source>
</evidence>
<dbReference type="InterPro" id="IPR036250">
    <property type="entry name" value="AcylCo_DH-like_C"/>
</dbReference>
<feature type="domain" description="Acyl-CoA dehydrogenase/oxidase N-terminal" evidence="7">
    <location>
        <begin position="13"/>
        <end position="93"/>
    </location>
</feature>
<dbReference type="GO" id="GO:0050660">
    <property type="term" value="F:flavin adenine dinucleotide binding"/>
    <property type="evidence" value="ECO:0007669"/>
    <property type="project" value="InterPro"/>
</dbReference>
<keyword evidence="5" id="KW-0560">Oxidoreductase</keyword>
<dbReference type="EMBL" id="CAFBMO010000053">
    <property type="protein sequence ID" value="CAB4912123.1"/>
    <property type="molecule type" value="Genomic_DNA"/>
</dbReference>
<comment type="similarity">
    <text evidence="2">Belongs to the acyl-CoA dehydrogenase family.</text>
</comment>
<keyword evidence="3" id="KW-0285">Flavoprotein</keyword>
<organism evidence="9">
    <name type="scientific">freshwater metagenome</name>
    <dbReference type="NCBI Taxonomy" id="449393"/>
    <lineage>
        <taxon>unclassified sequences</taxon>
        <taxon>metagenomes</taxon>
        <taxon>ecological metagenomes</taxon>
    </lineage>
</organism>
<evidence type="ECO:0000256" key="2">
    <source>
        <dbReference type="ARBA" id="ARBA00009347"/>
    </source>
</evidence>
<evidence type="ECO:0000256" key="5">
    <source>
        <dbReference type="ARBA" id="ARBA00023002"/>
    </source>
</evidence>
<evidence type="ECO:0000313" key="9">
    <source>
        <dbReference type="EMBL" id="CAB4912123.1"/>
    </source>
</evidence>
<gene>
    <name evidence="8" type="ORF">UFOPK1908_01562</name>
    <name evidence="9" type="ORF">UFOPK3576_01196</name>
</gene>
<dbReference type="InterPro" id="IPR009075">
    <property type="entry name" value="AcylCo_DH/oxidase_C"/>
</dbReference>
<evidence type="ECO:0000259" key="7">
    <source>
        <dbReference type="Pfam" id="PF02771"/>
    </source>
</evidence>
<protein>
    <submittedName>
        <fullName evidence="9">Unannotated protein</fullName>
    </submittedName>
</protein>
<dbReference type="AlphaFoldDB" id="A0A6J7H5W6"/>
<dbReference type="SUPFAM" id="SSF56645">
    <property type="entry name" value="Acyl-CoA dehydrogenase NM domain-like"/>
    <property type="match status" value="1"/>
</dbReference>
<dbReference type="GO" id="GO:0003995">
    <property type="term" value="F:acyl-CoA dehydrogenase activity"/>
    <property type="evidence" value="ECO:0007669"/>
    <property type="project" value="TreeGrafter"/>
</dbReference>
<keyword evidence="4" id="KW-0274">FAD</keyword>
<dbReference type="Pfam" id="PF00441">
    <property type="entry name" value="Acyl-CoA_dh_1"/>
    <property type="match status" value="1"/>
</dbReference>
<name>A0A6J7H5W6_9ZZZZ</name>
<dbReference type="Gene3D" id="1.10.540.10">
    <property type="entry name" value="Acyl-CoA dehydrogenase/oxidase, N-terminal domain"/>
    <property type="match status" value="1"/>
</dbReference>
<dbReference type="PANTHER" id="PTHR43884:SF20">
    <property type="entry name" value="ACYL-COA DEHYDROGENASE FADE28"/>
    <property type="match status" value="1"/>
</dbReference>
<dbReference type="SUPFAM" id="SSF47203">
    <property type="entry name" value="Acyl-CoA dehydrogenase C-terminal domain-like"/>
    <property type="match status" value="1"/>
</dbReference>
<comment type="cofactor">
    <cofactor evidence="1">
        <name>FAD</name>
        <dbReference type="ChEBI" id="CHEBI:57692"/>
    </cofactor>
</comment>
<accession>A0A6J7H5W6</accession>
<dbReference type="InterPro" id="IPR009100">
    <property type="entry name" value="AcylCoA_DH/oxidase_NM_dom_sf"/>
</dbReference>
<proteinExistence type="inferred from homology"/>
<evidence type="ECO:0000256" key="3">
    <source>
        <dbReference type="ARBA" id="ARBA00022630"/>
    </source>
</evidence>
<sequence length="361" mass="38624">MSLTLRRNDYSLTDEQGQLVDMLRDIFTEQSPIAVVRAAEPLGFDQKLWDTVKENGLVTISVPESAGGDGGGLVELVLAGIEIGRTAAPVPLLDQVVALRAFAALKAAGADLAGLDMDAALAGDLIVSIAPISTWELGSQLIPSGAVAKAVLAFKDDSIILMSRKTLAPQAQNEGCAPVAWWSPTDSDVATTTVLEGAQALATWELVQREWRIATASSLVGLLAISSEMAREYALDRKAFGVTIAKFQAISHQLADIHMDVVTARNMTLKAAWLTENEPEYRPELAAMAMAHATRAALRSTTKAAHVYGGMGITLEADISLFFRKVTSWSLVGGGQRRDLEEIARAIDTRAAELQLQSSNR</sequence>
<dbReference type="Pfam" id="PF02771">
    <property type="entry name" value="Acyl-CoA_dh_N"/>
    <property type="match status" value="1"/>
</dbReference>
<evidence type="ECO:0000313" key="8">
    <source>
        <dbReference type="EMBL" id="CAB4632598.1"/>
    </source>
</evidence>
<dbReference type="PANTHER" id="PTHR43884">
    <property type="entry name" value="ACYL-COA DEHYDROGENASE"/>
    <property type="match status" value="1"/>
</dbReference>
<dbReference type="InterPro" id="IPR037069">
    <property type="entry name" value="AcylCoA_DH/ox_N_sf"/>
</dbReference>
<evidence type="ECO:0000256" key="1">
    <source>
        <dbReference type="ARBA" id="ARBA00001974"/>
    </source>
</evidence>
<evidence type="ECO:0000256" key="4">
    <source>
        <dbReference type="ARBA" id="ARBA00022827"/>
    </source>
</evidence>
<feature type="domain" description="Acyl-CoA dehydrogenase/oxidase C-terminal" evidence="6">
    <location>
        <begin position="212"/>
        <end position="347"/>
    </location>
</feature>